<dbReference type="InterPro" id="IPR036236">
    <property type="entry name" value="Znf_C2H2_sf"/>
</dbReference>
<evidence type="ECO:0000256" key="2">
    <source>
        <dbReference type="ARBA" id="ARBA00022723"/>
    </source>
</evidence>
<dbReference type="EMBL" id="JH767568">
    <property type="protein sequence ID" value="EON64413.1"/>
    <property type="molecule type" value="Genomic_DNA"/>
</dbReference>
<dbReference type="PROSITE" id="PS00028">
    <property type="entry name" value="ZINC_FINGER_C2H2_1"/>
    <property type="match status" value="2"/>
</dbReference>
<dbReference type="InterPro" id="IPR007219">
    <property type="entry name" value="XnlR_reg_dom"/>
</dbReference>
<dbReference type="RefSeq" id="XP_007779730.1">
    <property type="nucleotide sequence ID" value="XM_007781540.1"/>
</dbReference>
<dbReference type="OrthoDB" id="3945418at2759"/>
<protein>
    <recommendedName>
        <fullName evidence="8">C2H2-type domain-containing protein</fullName>
    </recommendedName>
</protein>
<evidence type="ECO:0000313" key="9">
    <source>
        <dbReference type="EMBL" id="EON64413.1"/>
    </source>
</evidence>
<proteinExistence type="predicted"/>
<gene>
    <name evidence="9" type="ORF">W97_03644</name>
</gene>
<evidence type="ECO:0000313" key="10">
    <source>
        <dbReference type="Proteomes" id="UP000016924"/>
    </source>
</evidence>
<dbReference type="GeneID" id="19900955"/>
<dbReference type="eggNOG" id="KOG1721">
    <property type="taxonomic scope" value="Eukaryota"/>
</dbReference>
<keyword evidence="3" id="KW-0677">Repeat</keyword>
<dbReference type="FunFam" id="3.30.160.60:FF:000065">
    <property type="entry name" value="B-cell CLL/lymphoma 6, member B"/>
    <property type="match status" value="1"/>
</dbReference>
<dbReference type="InterPro" id="IPR051059">
    <property type="entry name" value="VerF-like"/>
</dbReference>
<keyword evidence="5" id="KW-0862">Zinc</keyword>
<feature type="domain" description="C2H2-type" evidence="8">
    <location>
        <begin position="14"/>
        <end position="41"/>
    </location>
</feature>
<keyword evidence="10" id="KW-1185">Reference proteome</keyword>
<dbReference type="GO" id="GO:0005634">
    <property type="term" value="C:nucleus"/>
    <property type="evidence" value="ECO:0007669"/>
    <property type="project" value="UniProtKB-SubCell"/>
</dbReference>
<dbReference type="Pfam" id="PF00096">
    <property type="entry name" value="zf-C2H2"/>
    <property type="match status" value="2"/>
</dbReference>
<organism evidence="9 10">
    <name type="scientific">Coniosporium apollinis (strain CBS 100218)</name>
    <name type="common">Rock-inhabiting black yeast</name>
    <dbReference type="NCBI Taxonomy" id="1168221"/>
    <lineage>
        <taxon>Eukaryota</taxon>
        <taxon>Fungi</taxon>
        <taxon>Dikarya</taxon>
        <taxon>Ascomycota</taxon>
        <taxon>Pezizomycotina</taxon>
        <taxon>Dothideomycetes</taxon>
        <taxon>Dothideomycetes incertae sedis</taxon>
        <taxon>Coniosporium</taxon>
    </lineage>
</organism>
<dbReference type="InterPro" id="IPR013087">
    <property type="entry name" value="Znf_C2H2_type"/>
</dbReference>
<evidence type="ECO:0000256" key="6">
    <source>
        <dbReference type="ARBA" id="ARBA00023242"/>
    </source>
</evidence>
<evidence type="ECO:0000259" key="8">
    <source>
        <dbReference type="PROSITE" id="PS50157"/>
    </source>
</evidence>
<sequence length="727" mass="80437">MTTPDSAFGGARKLECRVCQKGFSKAEHLRRHELSHTGSRPFACKWCKRAFARQDSLARHERLHKRKESTGRPSSPLTPISETAVDALLASDGADAPTATVRNGSTEDQIWGESQPVEGISLQNMPNVAAELDFELFWPDSEDLFQTIISSDTVNQWQMPLGALPFPPVLPQMGNPNSGSPGSFDERDSSIGAIPSGGSHQAVHDVTRMVTNLSSSVTAALDAVSITSVFLDESLHMFFVRFIPTFPILHRATFVFRECTHPLLLNAIAIGSLYLGPKDAVAKGEALWRLAHTAVATSWQTLITHRGPYDACKGVQLVITALLSQIYGALSKNRAIRITSQTFHALGFFWARHCGMFDTEPFSVNNLPSLDASEAEKEHQWRTWVSREIQKRALLAHYVLDGLIAQMSGENTSVRHATNQLGLPSSEAVFEASTADEWITRLRSEKADTTSFRSIFRSLFTPMGVSLTLDSPFSAFSLRVVLEGLQSLISDCDEDDVAAVGVPTKSEIRRALAQVHEMITSNVHLSETDRLETLLRWHAICLDADTNSSLLCRYVCSRYNIEQHVFGGGKGIKPGLDLIRWANTEGARRALLHAAAIQDIVEQLPRGRAHVIHMPSSLFAAATVYSVFILAGSTTVGLPRTVDWRNVLYNETDSWMAYEELSGSAIGSETRRYIRGDPPSFSKNLGATRNLLYELNSMQKLFRCLFSQWGVAHDMENVVDQWIALCH</sequence>
<dbReference type="Gene3D" id="3.30.160.60">
    <property type="entry name" value="Classic Zinc Finger"/>
    <property type="match status" value="2"/>
</dbReference>
<dbReference type="PANTHER" id="PTHR40626:SF14">
    <property type="entry name" value="C2H2 TYPE ZINC FINGER DOMAIN PROTEIN (AFU_ORTHOLOGUE AFUA_1G02360)"/>
    <property type="match status" value="1"/>
</dbReference>
<dbReference type="GO" id="GO:0000981">
    <property type="term" value="F:DNA-binding transcription factor activity, RNA polymerase II-specific"/>
    <property type="evidence" value="ECO:0007669"/>
    <property type="project" value="InterPro"/>
</dbReference>
<dbReference type="GO" id="GO:0008270">
    <property type="term" value="F:zinc ion binding"/>
    <property type="evidence" value="ECO:0007669"/>
    <property type="project" value="UniProtKB-KW"/>
</dbReference>
<dbReference type="GO" id="GO:0000785">
    <property type="term" value="C:chromatin"/>
    <property type="evidence" value="ECO:0007669"/>
    <property type="project" value="TreeGrafter"/>
</dbReference>
<keyword evidence="6" id="KW-0539">Nucleus</keyword>
<dbReference type="STRING" id="1168221.R7YRC7"/>
<evidence type="ECO:0000256" key="5">
    <source>
        <dbReference type="ARBA" id="ARBA00022833"/>
    </source>
</evidence>
<dbReference type="OMA" id="CHTGSKP"/>
<dbReference type="GO" id="GO:0006351">
    <property type="term" value="P:DNA-templated transcription"/>
    <property type="evidence" value="ECO:0007669"/>
    <property type="project" value="InterPro"/>
</dbReference>
<dbReference type="GO" id="GO:0000978">
    <property type="term" value="F:RNA polymerase II cis-regulatory region sequence-specific DNA binding"/>
    <property type="evidence" value="ECO:0007669"/>
    <property type="project" value="InterPro"/>
</dbReference>
<dbReference type="PANTHER" id="PTHR40626">
    <property type="entry name" value="MIP31509P"/>
    <property type="match status" value="1"/>
</dbReference>
<name>R7YRC7_CONA1</name>
<keyword evidence="4 7" id="KW-0863">Zinc-finger</keyword>
<accession>R7YRC7</accession>
<dbReference type="SMART" id="SM00355">
    <property type="entry name" value="ZnF_C2H2"/>
    <property type="match status" value="2"/>
</dbReference>
<dbReference type="Pfam" id="PF04082">
    <property type="entry name" value="Fungal_trans"/>
    <property type="match status" value="1"/>
</dbReference>
<keyword evidence="2" id="KW-0479">Metal-binding</keyword>
<dbReference type="Proteomes" id="UP000016924">
    <property type="component" value="Unassembled WGS sequence"/>
</dbReference>
<dbReference type="PROSITE" id="PS50157">
    <property type="entry name" value="ZINC_FINGER_C2H2_2"/>
    <property type="match status" value="2"/>
</dbReference>
<dbReference type="SUPFAM" id="SSF57667">
    <property type="entry name" value="beta-beta-alpha zinc fingers"/>
    <property type="match status" value="1"/>
</dbReference>
<dbReference type="AlphaFoldDB" id="R7YRC7"/>
<comment type="subcellular location">
    <subcellularLocation>
        <location evidence="1">Nucleus</location>
    </subcellularLocation>
</comment>
<dbReference type="HOGENOM" id="CLU_024140_0_0_1"/>
<reference evidence="10" key="1">
    <citation type="submission" date="2012-06" db="EMBL/GenBank/DDBJ databases">
        <title>The genome sequence of Coniosporium apollinis CBS 100218.</title>
        <authorList>
            <consortium name="The Broad Institute Genome Sequencing Platform"/>
            <person name="Cuomo C."/>
            <person name="Gorbushina A."/>
            <person name="Noack S."/>
            <person name="Walker B."/>
            <person name="Young S.K."/>
            <person name="Zeng Q."/>
            <person name="Gargeya S."/>
            <person name="Fitzgerald M."/>
            <person name="Haas B."/>
            <person name="Abouelleil A."/>
            <person name="Alvarado L."/>
            <person name="Arachchi H.M."/>
            <person name="Berlin A.M."/>
            <person name="Chapman S.B."/>
            <person name="Goldberg J."/>
            <person name="Griggs A."/>
            <person name="Gujja S."/>
            <person name="Hansen M."/>
            <person name="Howarth C."/>
            <person name="Imamovic A."/>
            <person name="Larimer J."/>
            <person name="McCowan C."/>
            <person name="Montmayeur A."/>
            <person name="Murphy C."/>
            <person name="Neiman D."/>
            <person name="Pearson M."/>
            <person name="Priest M."/>
            <person name="Roberts A."/>
            <person name="Saif S."/>
            <person name="Shea T."/>
            <person name="Sisk P."/>
            <person name="Sykes S."/>
            <person name="Wortman J."/>
            <person name="Nusbaum C."/>
            <person name="Birren B."/>
        </authorList>
    </citation>
    <scope>NUCLEOTIDE SEQUENCE [LARGE SCALE GENOMIC DNA]</scope>
    <source>
        <strain evidence="10">CBS 100218</strain>
    </source>
</reference>
<evidence type="ECO:0000256" key="7">
    <source>
        <dbReference type="PROSITE-ProRule" id="PRU00042"/>
    </source>
</evidence>
<evidence type="ECO:0000256" key="4">
    <source>
        <dbReference type="ARBA" id="ARBA00022771"/>
    </source>
</evidence>
<evidence type="ECO:0000256" key="1">
    <source>
        <dbReference type="ARBA" id="ARBA00004123"/>
    </source>
</evidence>
<feature type="domain" description="C2H2-type" evidence="8">
    <location>
        <begin position="42"/>
        <end position="69"/>
    </location>
</feature>
<evidence type="ECO:0000256" key="3">
    <source>
        <dbReference type="ARBA" id="ARBA00022737"/>
    </source>
</evidence>